<dbReference type="AlphaFoldDB" id="A0A6L3VTF0"/>
<evidence type="ECO:0000256" key="9">
    <source>
        <dbReference type="ARBA" id="ARBA00022777"/>
    </source>
</evidence>
<evidence type="ECO:0000256" key="3">
    <source>
        <dbReference type="ARBA" id="ARBA00004236"/>
    </source>
</evidence>
<dbReference type="EMBL" id="WBMR01000045">
    <property type="protein sequence ID" value="KAB2380376.1"/>
    <property type="molecule type" value="Genomic_DNA"/>
</dbReference>
<dbReference type="Gene3D" id="1.10.287.130">
    <property type="match status" value="1"/>
</dbReference>
<dbReference type="Proteomes" id="UP000483004">
    <property type="component" value="Unassembled WGS sequence"/>
</dbReference>
<dbReference type="SUPFAM" id="SSF55785">
    <property type="entry name" value="PYP-like sensor domain (PAS domain)"/>
    <property type="match status" value="1"/>
</dbReference>
<dbReference type="InterPro" id="IPR003594">
    <property type="entry name" value="HATPase_dom"/>
</dbReference>
<dbReference type="EC" id="2.7.13.3" evidence="4"/>
<dbReference type="InterPro" id="IPR003661">
    <property type="entry name" value="HisK_dim/P_dom"/>
</dbReference>
<name>A0A6L3VTF0_9ACTN</name>
<dbReference type="CDD" id="cd00075">
    <property type="entry name" value="HATPase"/>
    <property type="match status" value="1"/>
</dbReference>
<dbReference type="InterPro" id="IPR000014">
    <property type="entry name" value="PAS"/>
</dbReference>
<sequence>MAEIDLSAVFDAMPVGCAVLTNDLRYVTVNRAYERLAGQPRERLLGRHFYEMFPGGPGGHGISDVRASLERVAAEGETEVMPLLRYDVERADRPGDYEERYWSVRNAPLFDSAGRVIALIHRAEEVTAYIKQLHQGHPSGEPAAARVEAVEAELFARARELQDVNQRLHQAQEDERRANAAMRDALRRQQQAVADTSHDLRGPLTGLQTRLQLALTDPEADSQEVLHAALHDADRLGEIVTDLLELARLEAGAPVQTETVDLARLVEDELAGREPDVAVATRLERGLLVRGSAIRLARLLDNLVSNAERHAGSRVEVRLSCTDGHAVLEVLDDGPGIPPGEREAVFRRFYRRPDARSREPEGTGLGLAIARQIAGAHDGTLHIADRTSGTCMVVRLPLSPG</sequence>
<keyword evidence="10" id="KW-0067">ATP-binding</keyword>
<feature type="coiled-coil region" evidence="15">
    <location>
        <begin position="161"/>
        <end position="188"/>
    </location>
</feature>
<accession>A0A6L3VTF0</accession>
<evidence type="ECO:0000313" key="18">
    <source>
        <dbReference type="Proteomes" id="UP000483004"/>
    </source>
</evidence>
<dbReference type="Gene3D" id="3.30.565.10">
    <property type="entry name" value="Histidine kinase-like ATPase, C-terminal domain"/>
    <property type="match status" value="1"/>
</dbReference>
<dbReference type="SMART" id="SM00388">
    <property type="entry name" value="HisKA"/>
    <property type="match status" value="1"/>
</dbReference>
<evidence type="ECO:0000256" key="15">
    <source>
        <dbReference type="SAM" id="Coils"/>
    </source>
</evidence>
<evidence type="ECO:0000256" key="5">
    <source>
        <dbReference type="ARBA" id="ARBA00022553"/>
    </source>
</evidence>
<dbReference type="GO" id="GO:0030295">
    <property type="term" value="F:protein kinase activator activity"/>
    <property type="evidence" value="ECO:0007669"/>
    <property type="project" value="TreeGrafter"/>
</dbReference>
<keyword evidence="11" id="KW-1133">Transmembrane helix</keyword>
<dbReference type="OrthoDB" id="9808408at2"/>
<proteinExistence type="predicted"/>
<dbReference type="GO" id="GO:0007234">
    <property type="term" value="P:osmosensory signaling via phosphorelay pathway"/>
    <property type="evidence" value="ECO:0007669"/>
    <property type="project" value="TreeGrafter"/>
</dbReference>
<dbReference type="GO" id="GO:0005886">
    <property type="term" value="C:plasma membrane"/>
    <property type="evidence" value="ECO:0007669"/>
    <property type="project" value="UniProtKB-SubCell"/>
</dbReference>
<dbReference type="SUPFAM" id="SSF55874">
    <property type="entry name" value="ATPase domain of HSP90 chaperone/DNA topoisomerase II/histidine kinase"/>
    <property type="match status" value="1"/>
</dbReference>
<evidence type="ECO:0000256" key="8">
    <source>
        <dbReference type="ARBA" id="ARBA00022741"/>
    </source>
</evidence>
<evidence type="ECO:0000256" key="6">
    <source>
        <dbReference type="ARBA" id="ARBA00022679"/>
    </source>
</evidence>
<comment type="catalytic activity">
    <reaction evidence="1">
        <text>ATP + protein L-histidine = ADP + protein N-phospho-L-histidine.</text>
        <dbReference type="EC" id="2.7.13.3"/>
    </reaction>
</comment>
<reference evidence="17 18" key="1">
    <citation type="submission" date="2019-09" db="EMBL/GenBank/DDBJ databases">
        <title>Actinomadura physcomitrii sp. nov., a novel actinomycete isolated from moss [Physcomitrium sphaericum (Ludw) Fuernr].</title>
        <authorList>
            <person name="Liu C."/>
            <person name="Zhuang X."/>
        </authorList>
    </citation>
    <scope>NUCLEOTIDE SEQUENCE [LARGE SCALE GENOMIC DNA]</scope>
    <source>
        <strain evidence="17 18">CYP1-1B</strain>
    </source>
</reference>
<comment type="subcellular location">
    <subcellularLocation>
        <location evidence="3">Cell membrane</location>
    </subcellularLocation>
    <subcellularLocation>
        <location evidence="2">Membrane</location>
        <topology evidence="2">Multi-pass membrane protein</topology>
    </subcellularLocation>
</comment>
<keyword evidence="9" id="KW-0418">Kinase</keyword>
<dbReference type="GO" id="GO:0000155">
    <property type="term" value="F:phosphorelay sensor kinase activity"/>
    <property type="evidence" value="ECO:0007669"/>
    <property type="project" value="InterPro"/>
</dbReference>
<dbReference type="InterPro" id="IPR005467">
    <property type="entry name" value="His_kinase_dom"/>
</dbReference>
<keyword evidence="13" id="KW-0472">Membrane</keyword>
<comment type="caution">
    <text evidence="17">The sequence shown here is derived from an EMBL/GenBank/DDBJ whole genome shotgun (WGS) entry which is preliminary data.</text>
</comment>
<evidence type="ECO:0000313" key="17">
    <source>
        <dbReference type="EMBL" id="KAB2380376.1"/>
    </source>
</evidence>
<evidence type="ECO:0000256" key="1">
    <source>
        <dbReference type="ARBA" id="ARBA00000085"/>
    </source>
</evidence>
<dbReference type="InterPro" id="IPR004358">
    <property type="entry name" value="Sig_transdc_His_kin-like_C"/>
</dbReference>
<keyword evidence="18" id="KW-1185">Reference proteome</keyword>
<dbReference type="CDD" id="cd00130">
    <property type="entry name" value="PAS"/>
    <property type="match status" value="1"/>
</dbReference>
<dbReference type="CDD" id="cd00082">
    <property type="entry name" value="HisKA"/>
    <property type="match status" value="1"/>
</dbReference>
<evidence type="ECO:0000256" key="11">
    <source>
        <dbReference type="ARBA" id="ARBA00022989"/>
    </source>
</evidence>
<dbReference type="Gene3D" id="3.30.450.20">
    <property type="entry name" value="PAS domain"/>
    <property type="match status" value="1"/>
</dbReference>
<dbReference type="InterPro" id="IPR035965">
    <property type="entry name" value="PAS-like_dom_sf"/>
</dbReference>
<dbReference type="Pfam" id="PF02518">
    <property type="entry name" value="HATPase_c"/>
    <property type="match status" value="1"/>
</dbReference>
<evidence type="ECO:0000256" key="12">
    <source>
        <dbReference type="ARBA" id="ARBA00023012"/>
    </source>
</evidence>
<dbReference type="PRINTS" id="PR00344">
    <property type="entry name" value="BCTRLSENSOR"/>
</dbReference>
<evidence type="ECO:0000256" key="10">
    <source>
        <dbReference type="ARBA" id="ARBA00022840"/>
    </source>
</evidence>
<organism evidence="17 18">
    <name type="scientific">Actinomadura montaniterrae</name>
    <dbReference type="NCBI Taxonomy" id="1803903"/>
    <lineage>
        <taxon>Bacteria</taxon>
        <taxon>Bacillati</taxon>
        <taxon>Actinomycetota</taxon>
        <taxon>Actinomycetes</taxon>
        <taxon>Streptosporangiales</taxon>
        <taxon>Thermomonosporaceae</taxon>
        <taxon>Actinomadura</taxon>
    </lineage>
</organism>
<dbReference type="Pfam" id="PF00512">
    <property type="entry name" value="HisKA"/>
    <property type="match status" value="1"/>
</dbReference>
<dbReference type="SMART" id="SM00091">
    <property type="entry name" value="PAS"/>
    <property type="match status" value="1"/>
</dbReference>
<dbReference type="InterPro" id="IPR036097">
    <property type="entry name" value="HisK_dim/P_sf"/>
</dbReference>
<dbReference type="SUPFAM" id="SSF47384">
    <property type="entry name" value="Homodimeric domain of signal transducing histidine kinase"/>
    <property type="match status" value="1"/>
</dbReference>
<evidence type="ECO:0000256" key="4">
    <source>
        <dbReference type="ARBA" id="ARBA00012438"/>
    </source>
</evidence>
<dbReference type="InterPro" id="IPR050351">
    <property type="entry name" value="BphY/WalK/GraS-like"/>
</dbReference>
<evidence type="ECO:0000256" key="13">
    <source>
        <dbReference type="ARBA" id="ARBA00023136"/>
    </source>
</evidence>
<keyword evidence="8" id="KW-0547">Nucleotide-binding</keyword>
<dbReference type="PROSITE" id="PS50109">
    <property type="entry name" value="HIS_KIN"/>
    <property type="match status" value="1"/>
</dbReference>
<keyword evidence="7" id="KW-0812">Transmembrane</keyword>
<keyword evidence="5" id="KW-0597">Phosphoprotein</keyword>
<keyword evidence="6" id="KW-0808">Transferase</keyword>
<evidence type="ECO:0000256" key="14">
    <source>
        <dbReference type="ARBA" id="ARBA00039401"/>
    </source>
</evidence>
<gene>
    <name evidence="17" type="ORF">F9B16_17920</name>
</gene>
<dbReference type="PANTHER" id="PTHR42878">
    <property type="entry name" value="TWO-COMPONENT HISTIDINE KINASE"/>
    <property type="match status" value="1"/>
</dbReference>
<feature type="domain" description="Histidine kinase" evidence="16">
    <location>
        <begin position="195"/>
        <end position="400"/>
    </location>
</feature>
<dbReference type="GO" id="GO:0005524">
    <property type="term" value="F:ATP binding"/>
    <property type="evidence" value="ECO:0007669"/>
    <property type="project" value="UniProtKB-KW"/>
</dbReference>
<evidence type="ECO:0000256" key="2">
    <source>
        <dbReference type="ARBA" id="ARBA00004141"/>
    </source>
</evidence>
<keyword evidence="12" id="KW-0902">Two-component regulatory system</keyword>
<dbReference type="SMART" id="SM00387">
    <property type="entry name" value="HATPase_c"/>
    <property type="match status" value="1"/>
</dbReference>
<keyword evidence="15" id="KW-0175">Coiled coil</keyword>
<dbReference type="InterPro" id="IPR013656">
    <property type="entry name" value="PAS_4"/>
</dbReference>
<dbReference type="RefSeq" id="WP_151541229.1">
    <property type="nucleotide sequence ID" value="NZ_WBMR01000045.1"/>
</dbReference>
<evidence type="ECO:0000256" key="7">
    <source>
        <dbReference type="ARBA" id="ARBA00022692"/>
    </source>
</evidence>
<evidence type="ECO:0000259" key="16">
    <source>
        <dbReference type="PROSITE" id="PS50109"/>
    </source>
</evidence>
<dbReference type="Pfam" id="PF08448">
    <property type="entry name" value="PAS_4"/>
    <property type="match status" value="1"/>
</dbReference>
<dbReference type="GO" id="GO:0000156">
    <property type="term" value="F:phosphorelay response regulator activity"/>
    <property type="evidence" value="ECO:0007669"/>
    <property type="project" value="TreeGrafter"/>
</dbReference>
<protein>
    <recommendedName>
        <fullName evidence="14">Sensor-like histidine kinase SenX3</fullName>
        <ecNumber evidence="4">2.7.13.3</ecNumber>
    </recommendedName>
</protein>
<dbReference type="PANTHER" id="PTHR42878:SF7">
    <property type="entry name" value="SENSOR HISTIDINE KINASE GLRK"/>
    <property type="match status" value="1"/>
</dbReference>
<dbReference type="InterPro" id="IPR036890">
    <property type="entry name" value="HATPase_C_sf"/>
</dbReference>